<evidence type="ECO:0000256" key="4">
    <source>
        <dbReference type="ARBA" id="ARBA00034617"/>
    </source>
</evidence>
<dbReference type="PANTHER" id="PTHR13710:SF105">
    <property type="entry name" value="ATP-DEPENDENT DNA HELICASE Q1"/>
    <property type="match status" value="1"/>
</dbReference>
<sequence>KLVYTSKLINYSVSYQSRYALAILYNNEGICEILRIACQIEKHNAECAFTLQNLCNELDSFDWDQELIAYGKKTQEQIGSNSFQPSFSTLIPDFNEKNKCIACHSFPKCTARGLCQIMCKSVLEGIFQFSEFQNGQKEAIQSFIQNKDTFVLKQTGGGKIDDQVSELIKVGISCCGLYASTAQPIHYQQKIENILAVPILLLTATCRIVDTQEIALRLGIDYQQMLLVRDNNFEKFNYFSSTKKRQFLNDILKIINEIEVGKSKEKSNALLLWKMGKIRIIVATNAFGNLVQESGRAGRDGLPAKAIVFFNRKDIKTVMGVYMEGQERHTVDNPIYVDIQSDMKKMLEVIDEITKTEYQITRNNIIDVFRQSQAKDVKDKFDDLILRKLVEDDIILNRSSTGQTYSCSIFIFGIVENALEKANGQN</sequence>
<dbReference type="GO" id="GO:0009378">
    <property type="term" value="F:four-way junction helicase activity"/>
    <property type="evidence" value="ECO:0007669"/>
    <property type="project" value="TreeGrafter"/>
</dbReference>
<organism evidence="6 7">
    <name type="scientific">Diversispora eburnea</name>
    <dbReference type="NCBI Taxonomy" id="1213867"/>
    <lineage>
        <taxon>Eukaryota</taxon>
        <taxon>Fungi</taxon>
        <taxon>Fungi incertae sedis</taxon>
        <taxon>Mucoromycota</taxon>
        <taxon>Glomeromycotina</taxon>
        <taxon>Glomeromycetes</taxon>
        <taxon>Diversisporales</taxon>
        <taxon>Diversisporaceae</taxon>
        <taxon>Diversispora</taxon>
    </lineage>
</organism>
<accession>A0A9N8ZZM8</accession>
<comment type="caution">
    <text evidence="6">The sequence shown here is derived from an EMBL/GenBank/DDBJ whole genome shotgun (WGS) entry which is preliminary data.</text>
</comment>
<comment type="similarity">
    <text evidence="1">Belongs to the helicase family. RecQ subfamily.</text>
</comment>
<dbReference type="AlphaFoldDB" id="A0A9N8ZZM8"/>
<keyword evidence="3" id="KW-0413">Isomerase</keyword>
<dbReference type="InterPro" id="IPR027417">
    <property type="entry name" value="P-loop_NTPase"/>
</dbReference>
<comment type="catalytic activity">
    <reaction evidence="4">
        <text>Couples ATP hydrolysis with the unwinding of duplex DNA by translocating in the 3'-5' direction.</text>
        <dbReference type="EC" id="5.6.2.4"/>
    </reaction>
</comment>
<evidence type="ECO:0000256" key="5">
    <source>
        <dbReference type="ARBA" id="ARBA00034808"/>
    </source>
</evidence>
<dbReference type="GO" id="GO:0003677">
    <property type="term" value="F:DNA binding"/>
    <property type="evidence" value="ECO:0007669"/>
    <property type="project" value="UniProtKB-KW"/>
</dbReference>
<evidence type="ECO:0000256" key="2">
    <source>
        <dbReference type="ARBA" id="ARBA00023125"/>
    </source>
</evidence>
<dbReference type="OrthoDB" id="10261556at2759"/>
<evidence type="ECO:0000313" key="6">
    <source>
        <dbReference type="EMBL" id="CAG8512166.1"/>
    </source>
</evidence>
<evidence type="ECO:0000313" key="7">
    <source>
        <dbReference type="Proteomes" id="UP000789706"/>
    </source>
</evidence>
<dbReference type="Gene3D" id="3.40.50.300">
    <property type="entry name" value="P-loop containing nucleotide triphosphate hydrolases"/>
    <property type="match status" value="2"/>
</dbReference>
<dbReference type="SUPFAM" id="SSF52540">
    <property type="entry name" value="P-loop containing nucleoside triphosphate hydrolases"/>
    <property type="match status" value="1"/>
</dbReference>
<reference evidence="6" key="1">
    <citation type="submission" date="2021-06" db="EMBL/GenBank/DDBJ databases">
        <authorList>
            <person name="Kallberg Y."/>
            <person name="Tangrot J."/>
            <person name="Rosling A."/>
        </authorList>
    </citation>
    <scope>NUCLEOTIDE SEQUENCE</scope>
    <source>
        <strain evidence="6">AZ414A</strain>
    </source>
</reference>
<dbReference type="GO" id="GO:0043138">
    <property type="term" value="F:3'-5' DNA helicase activity"/>
    <property type="evidence" value="ECO:0007669"/>
    <property type="project" value="UniProtKB-EC"/>
</dbReference>
<dbReference type="GO" id="GO:0000724">
    <property type="term" value="P:double-strand break repair via homologous recombination"/>
    <property type="evidence" value="ECO:0007669"/>
    <property type="project" value="TreeGrafter"/>
</dbReference>
<keyword evidence="7" id="KW-1185">Reference proteome</keyword>
<dbReference type="GO" id="GO:0005737">
    <property type="term" value="C:cytoplasm"/>
    <property type="evidence" value="ECO:0007669"/>
    <property type="project" value="TreeGrafter"/>
</dbReference>
<dbReference type="EC" id="5.6.2.4" evidence="5"/>
<evidence type="ECO:0000256" key="3">
    <source>
        <dbReference type="ARBA" id="ARBA00023235"/>
    </source>
</evidence>
<evidence type="ECO:0000256" key="1">
    <source>
        <dbReference type="ARBA" id="ARBA00005446"/>
    </source>
</evidence>
<feature type="non-terminal residue" evidence="6">
    <location>
        <position position="426"/>
    </location>
</feature>
<keyword evidence="2" id="KW-0238">DNA-binding</keyword>
<gene>
    <name evidence="6" type="ORF">DEBURN_LOCUS5232</name>
</gene>
<dbReference type="EMBL" id="CAJVPK010000451">
    <property type="protein sequence ID" value="CAG8512166.1"/>
    <property type="molecule type" value="Genomic_DNA"/>
</dbReference>
<protein>
    <recommendedName>
        <fullName evidence="5">DNA 3'-5' helicase</fullName>
        <ecNumber evidence="5">5.6.2.4</ecNumber>
    </recommendedName>
</protein>
<dbReference type="PANTHER" id="PTHR13710">
    <property type="entry name" value="DNA HELICASE RECQ FAMILY MEMBER"/>
    <property type="match status" value="1"/>
</dbReference>
<dbReference type="GO" id="GO:0005694">
    <property type="term" value="C:chromosome"/>
    <property type="evidence" value="ECO:0007669"/>
    <property type="project" value="TreeGrafter"/>
</dbReference>
<name>A0A9N8ZZM8_9GLOM</name>
<dbReference type="Proteomes" id="UP000789706">
    <property type="component" value="Unassembled WGS sequence"/>
</dbReference>
<proteinExistence type="inferred from homology"/>